<dbReference type="PROSITE" id="PS50011">
    <property type="entry name" value="PROTEIN_KINASE_DOM"/>
    <property type="match status" value="1"/>
</dbReference>
<dbReference type="Gene3D" id="1.10.510.10">
    <property type="entry name" value="Transferase(Phosphotransferase) domain 1"/>
    <property type="match status" value="1"/>
</dbReference>
<dbReference type="CDD" id="cd06899">
    <property type="entry name" value="lectin_legume_LecRK_Arcelin_ConA"/>
    <property type="match status" value="1"/>
</dbReference>
<keyword evidence="11 18" id="KW-0547">Nucleotide-binding</keyword>
<dbReference type="Proteomes" id="UP001567538">
    <property type="component" value="Unassembled WGS sequence"/>
</dbReference>
<keyword evidence="6" id="KW-0723">Serine/threonine-protein kinase</keyword>
<evidence type="ECO:0000313" key="22">
    <source>
        <dbReference type="EMBL" id="KAL1563010.1"/>
    </source>
</evidence>
<evidence type="ECO:0000256" key="14">
    <source>
        <dbReference type="ARBA" id="ARBA00022989"/>
    </source>
</evidence>
<dbReference type="FunFam" id="3.30.200.20:FF:000372">
    <property type="entry name" value="L-type lectin-domain containing receptor kinase VIII.1"/>
    <property type="match status" value="1"/>
</dbReference>
<evidence type="ECO:0000256" key="1">
    <source>
        <dbReference type="ARBA" id="ARBA00004251"/>
    </source>
</evidence>
<dbReference type="Gene3D" id="2.60.120.200">
    <property type="match status" value="1"/>
</dbReference>
<evidence type="ECO:0000256" key="6">
    <source>
        <dbReference type="ARBA" id="ARBA00022527"/>
    </source>
</evidence>
<keyword evidence="13 18" id="KW-0067">ATP-binding</keyword>
<dbReference type="InterPro" id="IPR000719">
    <property type="entry name" value="Prot_kinase_dom"/>
</dbReference>
<protein>
    <recommendedName>
        <fullName evidence="4">non-specific serine/threonine protein kinase</fullName>
        <ecNumber evidence="4">2.7.11.1</ecNumber>
    </recommendedName>
</protein>
<dbReference type="InterPro" id="IPR013320">
    <property type="entry name" value="ConA-like_dom_sf"/>
</dbReference>
<feature type="signal peptide" evidence="20">
    <location>
        <begin position="1"/>
        <end position="21"/>
    </location>
</feature>
<dbReference type="FunFam" id="1.10.510.10:FF:000342">
    <property type="entry name" value="L-type lectin-domain containing receptor kinase VIII.1"/>
    <property type="match status" value="1"/>
</dbReference>
<evidence type="ECO:0000256" key="5">
    <source>
        <dbReference type="ARBA" id="ARBA00022475"/>
    </source>
</evidence>
<sequence length="667" mass="74082">MNSRNLLGSLITFLILCNCNASQNVNLEFPYFTLRNLSLLGDSYIRNGVVGLTRELQVPSSSSGSVIFNDPIALFDPETNIIASFSTRFSFSIHNLNPASFGDGLTFFLSPNNQTSGSPGGYLGLVNSSQLTKNRFVAVEFDTKLDLHFDDPDDNHIGLDIDSLISIETANPLTWAIDLKSGNVITSWIDYTSDSKKLEVFLSYSSFKPQQPLLSVDIDLSEYLKELTFVGFSASTEGSTELHFIESWSFKTTGFRPSKPRFNPHNVSDNTVPLNSPLPVSDSGHRNHKRVGLALGIGCPAFFSAILAVFMWFSVAKWRRIKAENDLKPEVMGPRQFGYKELKSATRGFHQSRILGHGAFGTVYKAYFVESGAVSAVKRSKHSHEGKSEFLSELSIIACLRHKNLVQLQGWCVEKGELLLVYEFMPNGSLDNVLYQDAKNGTVLKWQYRYKIAVGLASVLTYLHQECEQQVIHRDVKTSNIMLDANYNARLGDFGLARLMDHDKSPVSTLTAGTMGYLAPEYLQYGKATEKTDVYSYGVVILELACGRRPIEREEEGQRMVNLVDWVWKLYKEGRIAAAADGRMNGEFEEAEVRKLLLVGLSCANPDGGERPTMRRVLQILNNEAEPVVVPKTKPSLSFSNSIPLSIDEIVSDCGSPGSSHVEIIVD</sequence>
<feature type="domain" description="Protein kinase" evidence="21">
    <location>
        <begin position="349"/>
        <end position="629"/>
    </location>
</feature>
<evidence type="ECO:0000256" key="18">
    <source>
        <dbReference type="PROSITE-ProRule" id="PRU10141"/>
    </source>
</evidence>
<dbReference type="InterPro" id="IPR019825">
    <property type="entry name" value="Lectin_legB_Mn/Ca_BS"/>
</dbReference>
<dbReference type="SUPFAM" id="SSF49899">
    <property type="entry name" value="Concanavalin A-like lectins/glucanases"/>
    <property type="match status" value="1"/>
</dbReference>
<dbReference type="GO" id="GO:0005524">
    <property type="term" value="F:ATP binding"/>
    <property type="evidence" value="ECO:0007669"/>
    <property type="project" value="UniProtKB-UniRule"/>
</dbReference>
<organism evidence="22 23">
    <name type="scientific">Salvia divinorum</name>
    <name type="common">Maria pastora</name>
    <name type="synonym">Diviner's sage</name>
    <dbReference type="NCBI Taxonomy" id="28513"/>
    <lineage>
        <taxon>Eukaryota</taxon>
        <taxon>Viridiplantae</taxon>
        <taxon>Streptophyta</taxon>
        <taxon>Embryophyta</taxon>
        <taxon>Tracheophyta</taxon>
        <taxon>Spermatophyta</taxon>
        <taxon>Magnoliopsida</taxon>
        <taxon>eudicotyledons</taxon>
        <taxon>Gunneridae</taxon>
        <taxon>Pentapetalae</taxon>
        <taxon>asterids</taxon>
        <taxon>lamiids</taxon>
        <taxon>Lamiales</taxon>
        <taxon>Lamiaceae</taxon>
        <taxon>Nepetoideae</taxon>
        <taxon>Mentheae</taxon>
        <taxon>Salviinae</taxon>
        <taxon>Salvia</taxon>
        <taxon>Salvia subgen. Calosphace</taxon>
    </lineage>
</organism>
<feature type="transmembrane region" description="Helical" evidence="19">
    <location>
        <begin position="291"/>
        <end position="313"/>
    </location>
</feature>
<evidence type="ECO:0000256" key="17">
    <source>
        <dbReference type="ARBA" id="ARBA00023180"/>
    </source>
</evidence>
<evidence type="ECO:0000256" key="16">
    <source>
        <dbReference type="ARBA" id="ARBA00023170"/>
    </source>
</evidence>
<dbReference type="PROSITE" id="PS00307">
    <property type="entry name" value="LECTIN_LEGUME_BETA"/>
    <property type="match status" value="1"/>
</dbReference>
<evidence type="ECO:0000256" key="2">
    <source>
        <dbReference type="ARBA" id="ARBA00008536"/>
    </source>
</evidence>
<keyword evidence="9 20" id="KW-0732">Signal</keyword>
<dbReference type="Gene3D" id="3.30.200.20">
    <property type="entry name" value="Phosphorylase Kinase, domain 1"/>
    <property type="match status" value="1"/>
</dbReference>
<accession>A0ABD1I2N4</accession>
<dbReference type="Pfam" id="PF00139">
    <property type="entry name" value="Lectin_legB"/>
    <property type="match status" value="1"/>
</dbReference>
<dbReference type="PANTHER" id="PTHR27007">
    <property type="match status" value="1"/>
</dbReference>
<evidence type="ECO:0000256" key="11">
    <source>
        <dbReference type="ARBA" id="ARBA00022741"/>
    </source>
</evidence>
<dbReference type="PROSITE" id="PS00107">
    <property type="entry name" value="PROTEIN_KINASE_ATP"/>
    <property type="match status" value="1"/>
</dbReference>
<dbReference type="GO" id="GO:0002229">
    <property type="term" value="P:defense response to oomycetes"/>
    <property type="evidence" value="ECO:0007669"/>
    <property type="project" value="UniProtKB-ARBA"/>
</dbReference>
<name>A0ABD1I2N4_SALDI</name>
<keyword evidence="14 19" id="KW-1133">Transmembrane helix</keyword>
<keyword evidence="15 19" id="KW-0472">Membrane</keyword>
<dbReference type="PROSITE" id="PS00108">
    <property type="entry name" value="PROTEIN_KINASE_ST"/>
    <property type="match status" value="1"/>
</dbReference>
<reference evidence="22 23" key="1">
    <citation type="submission" date="2024-06" db="EMBL/GenBank/DDBJ databases">
        <title>A chromosome level genome sequence of Diviner's sage (Salvia divinorum).</title>
        <authorList>
            <person name="Ford S.A."/>
            <person name="Ro D.-K."/>
            <person name="Ness R.W."/>
            <person name="Phillips M.A."/>
        </authorList>
    </citation>
    <scope>NUCLEOTIDE SEQUENCE [LARGE SCALE GENOMIC DNA]</scope>
    <source>
        <strain evidence="22">SAF-2024a</strain>
        <tissue evidence="22">Leaf</tissue>
    </source>
</reference>
<keyword evidence="5" id="KW-1003">Cell membrane</keyword>
<keyword evidence="7" id="KW-0808">Transferase</keyword>
<dbReference type="AlphaFoldDB" id="A0ABD1I2N4"/>
<evidence type="ECO:0000256" key="19">
    <source>
        <dbReference type="SAM" id="Phobius"/>
    </source>
</evidence>
<evidence type="ECO:0000256" key="7">
    <source>
        <dbReference type="ARBA" id="ARBA00022679"/>
    </source>
</evidence>
<keyword evidence="10" id="KW-0430">Lectin</keyword>
<dbReference type="InterPro" id="IPR008271">
    <property type="entry name" value="Ser/Thr_kinase_AS"/>
</dbReference>
<keyword evidence="12 22" id="KW-0418">Kinase</keyword>
<feature type="binding site" evidence="18">
    <location>
        <position position="378"/>
    </location>
    <ligand>
        <name>ATP</name>
        <dbReference type="ChEBI" id="CHEBI:30616"/>
    </ligand>
</feature>
<keyword evidence="17" id="KW-0325">Glycoprotein</keyword>
<evidence type="ECO:0000256" key="8">
    <source>
        <dbReference type="ARBA" id="ARBA00022692"/>
    </source>
</evidence>
<dbReference type="InterPro" id="IPR011009">
    <property type="entry name" value="Kinase-like_dom_sf"/>
</dbReference>
<feature type="chain" id="PRO_5044769415" description="non-specific serine/threonine protein kinase" evidence="20">
    <location>
        <begin position="22"/>
        <end position="667"/>
    </location>
</feature>
<evidence type="ECO:0000256" key="12">
    <source>
        <dbReference type="ARBA" id="ARBA00022777"/>
    </source>
</evidence>
<dbReference type="GO" id="GO:0004674">
    <property type="term" value="F:protein serine/threonine kinase activity"/>
    <property type="evidence" value="ECO:0007669"/>
    <property type="project" value="UniProtKB-KW"/>
</dbReference>
<dbReference type="InterPro" id="IPR001220">
    <property type="entry name" value="Legume_lectin_dom"/>
</dbReference>
<comment type="subcellular location">
    <subcellularLocation>
        <location evidence="1">Cell membrane</location>
        <topology evidence="1">Single-pass type I membrane protein</topology>
    </subcellularLocation>
</comment>
<keyword evidence="8 19" id="KW-0812">Transmembrane</keyword>
<evidence type="ECO:0000256" key="13">
    <source>
        <dbReference type="ARBA" id="ARBA00022840"/>
    </source>
</evidence>
<evidence type="ECO:0000256" key="9">
    <source>
        <dbReference type="ARBA" id="ARBA00022729"/>
    </source>
</evidence>
<evidence type="ECO:0000256" key="15">
    <source>
        <dbReference type="ARBA" id="ARBA00023136"/>
    </source>
</evidence>
<keyword evidence="16 22" id="KW-0675">Receptor</keyword>
<evidence type="ECO:0000259" key="21">
    <source>
        <dbReference type="PROSITE" id="PS50011"/>
    </source>
</evidence>
<dbReference type="GO" id="GO:0005886">
    <property type="term" value="C:plasma membrane"/>
    <property type="evidence" value="ECO:0007669"/>
    <property type="project" value="UniProtKB-SubCell"/>
</dbReference>
<comment type="caution">
    <text evidence="22">The sequence shown here is derived from an EMBL/GenBank/DDBJ whole genome shotgun (WGS) entry which is preliminary data.</text>
</comment>
<comment type="similarity">
    <text evidence="2">In the N-terminal section; belongs to the leguminous lectin family.</text>
</comment>
<evidence type="ECO:0000256" key="4">
    <source>
        <dbReference type="ARBA" id="ARBA00012513"/>
    </source>
</evidence>
<keyword evidence="23" id="KW-1185">Reference proteome</keyword>
<dbReference type="SMART" id="SM00220">
    <property type="entry name" value="S_TKc"/>
    <property type="match status" value="1"/>
</dbReference>
<evidence type="ECO:0000256" key="3">
    <source>
        <dbReference type="ARBA" id="ARBA00010217"/>
    </source>
</evidence>
<dbReference type="InterPro" id="IPR017441">
    <property type="entry name" value="Protein_kinase_ATP_BS"/>
</dbReference>
<evidence type="ECO:0000256" key="10">
    <source>
        <dbReference type="ARBA" id="ARBA00022734"/>
    </source>
</evidence>
<gene>
    <name evidence="22" type="primary">LECRKS7</name>
    <name evidence="22" type="ORF">AAHA92_05521</name>
</gene>
<dbReference type="InterPro" id="IPR050528">
    <property type="entry name" value="L-type_Lectin-RKs"/>
</dbReference>
<dbReference type="EMBL" id="JBEAFC010000003">
    <property type="protein sequence ID" value="KAL1563010.1"/>
    <property type="molecule type" value="Genomic_DNA"/>
</dbReference>
<dbReference type="CDD" id="cd14066">
    <property type="entry name" value="STKc_IRAK"/>
    <property type="match status" value="1"/>
</dbReference>
<proteinExistence type="inferred from homology"/>
<dbReference type="EC" id="2.7.11.1" evidence="4"/>
<evidence type="ECO:0000313" key="23">
    <source>
        <dbReference type="Proteomes" id="UP001567538"/>
    </source>
</evidence>
<comment type="similarity">
    <text evidence="3">In the C-terminal section; belongs to the protein kinase superfamily. Ser/Thr protein kinase family.</text>
</comment>
<dbReference type="SUPFAM" id="SSF56112">
    <property type="entry name" value="Protein kinase-like (PK-like)"/>
    <property type="match status" value="1"/>
</dbReference>
<dbReference type="Pfam" id="PF00069">
    <property type="entry name" value="Pkinase"/>
    <property type="match status" value="1"/>
</dbReference>
<dbReference type="GO" id="GO:0030246">
    <property type="term" value="F:carbohydrate binding"/>
    <property type="evidence" value="ECO:0007669"/>
    <property type="project" value="UniProtKB-KW"/>
</dbReference>
<dbReference type="FunFam" id="2.60.120.200:FF:000141">
    <property type="entry name" value="L-type lectin-domain containing receptor kinase VIII.1"/>
    <property type="match status" value="1"/>
</dbReference>
<evidence type="ECO:0000256" key="20">
    <source>
        <dbReference type="SAM" id="SignalP"/>
    </source>
</evidence>